<dbReference type="RefSeq" id="WP_286659529.1">
    <property type="nucleotide sequence ID" value="NZ_JASZYV010000001.1"/>
</dbReference>
<comment type="caution">
    <text evidence="1">The sequence shown here is derived from an EMBL/GenBank/DDBJ whole genome shotgun (WGS) entry which is preliminary data.</text>
</comment>
<evidence type="ECO:0000313" key="2">
    <source>
        <dbReference type="Proteomes" id="UP001174908"/>
    </source>
</evidence>
<sequence length="270" mass="30241">MMNPPASRLLSATVVHQRMRPLRHRLRYRVVFLLLDLDELESLNARLRLFSLDRPGLFSFRQSDHGAPTGVNLRDEIHGQLRAAGIEATGRVRLLTMPRILGHAFNPLSIFLCEHEHGGMAAVIYEVSNTFGERHRYLVEVEPSQQHATTLRHACGKRLHVSPFMDMNLNYRFTLSLPPDEQSPFQVHIDTCDPEGTVVLSAGLSARQAPVSDSSLLGAFVRHPLLGLKVLGAIHWEALRMLIKGAPFRRHPGAAERPLTVVRSQEASLP</sequence>
<dbReference type="Proteomes" id="UP001174908">
    <property type="component" value="Unassembled WGS sequence"/>
</dbReference>
<evidence type="ECO:0000313" key="1">
    <source>
        <dbReference type="EMBL" id="MDM0044497.1"/>
    </source>
</evidence>
<dbReference type="PANTHER" id="PTHR33973:SF4">
    <property type="entry name" value="OS07G0153300 PROTEIN"/>
    <property type="match status" value="1"/>
</dbReference>
<reference evidence="1" key="1">
    <citation type="submission" date="2023-06" db="EMBL/GenBank/DDBJ databases">
        <authorList>
            <person name="Jiang Y."/>
            <person name="Liu Q."/>
        </authorList>
    </citation>
    <scope>NUCLEOTIDE SEQUENCE</scope>
    <source>
        <strain evidence="1">CGMCC 1.12089</strain>
    </source>
</reference>
<dbReference type="EMBL" id="JASZYV010000001">
    <property type="protein sequence ID" value="MDM0044497.1"/>
    <property type="molecule type" value="Genomic_DNA"/>
</dbReference>
<organism evidence="1 2">
    <name type="scientific">Variovorax dokdonensis</name>
    <dbReference type="NCBI Taxonomy" id="344883"/>
    <lineage>
        <taxon>Bacteria</taxon>
        <taxon>Pseudomonadati</taxon>
        <taxon>Pseudomonadota</taxon>
        <taxon>Betaproteobacteria</taxon>
        <taxon>Burkholderiales</taxon>
        <taxon>Comamonadaceae</taxon>
        <taxon>Variovorax</taxon>
    </lineage>
</organism>
<proteinExistence type="predicted"/>
<keyword evidence="2" id="KW-1185">Reference proteome</keyword>
<accession>A0ABT7N982</accession>
<name>A0ABT7N982_9BURK</name>
<dbReference type="InterPro" id="IPR010775">
    <property type="entry name" value="DUF1365"/>
</dbReference>
<dbReference type="PANTHER" id="PTHR33973">
    <property type="entry name" value="OS07G0153300 PROTEIN"/>
    <property type="match status" value="1"/>
</dbReference>
<protein>
    <submittedName>
        <fullName evidence="1">DUF1365 domain-containing protein</fullName>
    </submittedName>
</protein>
<dbReference type="Pfam" id="PF07103">
    <property type="entry name" value="DUF1365"/>
    <property type="match status" value="1"/>
</dbReference>
<gene>
    <name evidence="1" type="ORF">QTH91_08405</name>
</gene>